<feature type="region of interest" description="Disordered" evidence="1">
    <location>
        <begin position="156"/>
        <end position="187"/>
    </location>
</feature>
<dbReference type="AlphaFoldDB" id="A0A6B0V726"/>
<reference evidence="2" key="1">
    <citation type="submission" date="2019-12" db="EMBL/GenBank/DDBJ databases">
        <title>An insight into the sialome of adult female Ixodes ricinus ticks feeding for 6 days.</title>
        <authorList>
            <person name="Perner J."/>
            <person name="Ribeiro J.M.C."/>
        </authorList>
    </citation>
    <scope>NUCLEOTIDE SEQUENCE</scope>
    <source>
        <strain evidence="2">Semi-engorged</strain>
        <tissue evidence="2">Salivary glands</tissue>
    </source>
</reference>
<organism evidence="2">
    <name type="scientific">Ixodes ricinus</name>
    <name type="common">Common tick</name>
    <name type="synonym">Acarus ricinus</name>
    <dbReference type="NCBI Taxonomy" id="34613"/>
    <lineage>
        <taxon>Eukaryota</taxon>
        <taxon>Metazoa</taxon>
        <taxon>Ecdysozoa</taxon>
        <taxon>Arthropoda</taxon>
        <taxon>Chelicerata</taxon>
        <taxon>Arachnida</taxon>
        <taxon>Acari</taxon>
        <taxon>Parasitiformes</taxon>
        <taxon>Ixodida</taxon>
        <taxon>Ixodoidea</taxon>
        <taxon>Ixodidae</taxon>
        <taxon>Ixodinae</taxon>
        <taxon>Ixodes</taxon>
    </lineage>
</organism>
<dbReference type="EMBL" id="GIFC01015542">
    <property type="protein sequence ID" value="MXU97625.1"/>
    <property type="molecule type" value="Transcribed_RNA"/>
</dbReference>
<feature type="compositionally biased region" description="Low complexity" evidence="1">
    <location>
        <begin position="156"/>
        <end position="168"/>
    </location>
</feature>
<name>A0A6B0V726_IXORI</name>
<protein>
    <submittedName>
        <fullName evidence="2">Uncharacterized protein</fullName>
    </submittedName>
</protein>
<evidence type="ECO:0000256" key="1">
    <source>
        <dbReference type="SAM" id="MobiDB-lite"/>
    </source>
</evidence>
<evidence type="ECO:0000313" key="2">
    <source>
        <dbReference type="EMBL" id="MXU97625.1"/>
    </source>
</evidence>
<accession>A0A6B0V726</accession>
<sequence>MSFSCRRRHNGSISLSARNWASFWSFFCLLLRLSRAIDWFLQKVATARFRFSPDSPSSMSSIIFPMSPTRGSCRRLRFIFSLNDWWISSSSSKLGNRRSSSSTPSTGSCCSRRGWWNRRIRIFRLRTCVRSVWNSSLMTSCLFISLGLSRRRSSSGTLSCHLGGSVSHSRSESSRGAGGPPPSPPPAGWPRCTASHDWLGLSRLLADRLEFEELPELFKLLGLSSTSTSLFDLGILGSLRFRYDGRVSLLWRKLSERPMEPPFLECGPRSAASWFRWCIAD</sequence>
<proteinExistence type="predicted"/>